<dbReference type="InterPro" id="IPR013083">
    <property type="entry name" value="Znf_RING/FYVE/PHD"/>
</dbReference>
<keyword evidence="9" id="KW-1185">Reference proteome</keyword>
<name>D6WN83_TRICA</name>
<dbReference type="GO" id="GO:0045944">
    <property type="term" value="P:positive regulation of transcription by RNA polymerase II"/>
    <property type="evidence" value="ECO:0000318"/>
    <property type="project" value="GO_Central"/>
</dbReference>
<dbReference type="KEGG" id="tca:103314631"/>
<keyword evidence="5" id="KW-0175">Coiled coil</keyword>
<dbReference type="Gene3D" id="3.30.40.10">
    <property type="entry name" value="Zinc/RING finger domain, C3HC4 (zinc finger)"/>
    <property type="match status" value="1"/>
</dbReference>
<dbReference type="GO" id="GO:0008270">
    <property type="term" value="F:zinc ion binding"/>
    <property type="evidence" value="ECO:0007669"/>
    <property type="project" value="UniProtKB-KW"/>
</dbReference>
<dbReference type="Proteomes" id="UP000007266">
    <property type="component" value="Linkage group 5"/>
</dbReference>
<evidence type="ECO:0000256" key="4">
    <source>
        <dbReference type="PROSITE-ProRule" id="PRU00175"/>
    </source>
</evidence>
<evidence type="ECO:0000313" key="8">
    <source>
        <dbReference type="EMBL" id="EFA03049.2"/>
    </source>
</evidence>
<dbReference type="OrthoDB" id="6105938at2759"/>
<dbReference type="PANTHER" id="PTHR23041">
    <property type="entry name" value="RING FINGER DOMAIN-CONTAINING"/>
    <property type="match status" value="1"/>
</dbReference>
<dbReference type="InterPro" id="IPR001841">
    <property type="entry name" value="Znf_RING"/>
</dbReference>
<feature type="region of interest" description="Disordered" evidence="6">
    <location>
        <begin position="141"/>
        <end position="161"/>
    </location>
</feature>
<feature type="compositionally biased region" description="Basic residues" evidence="6">
    <location>
        <begin position="1"/>
        <end position="14"/>
    </location>
</feature>
<feature type="region of interest" description="Disordered" evidence="6">
    <location>
        <begin position="41"/>
        <end position="66"/>
    </location>
</feature>
<dbReference type="GO" id="GO:0061630">
    <property type="term" value="F:ubiquitin protein ligase activity"/>
    <property type="evidence" value="ECO:0000318"/>
    <property type="project" value="GO_Central"/>
</dbReference>
<reference evidence="8 9" key="1">
    <citation type="journal article" date="2008" name="Nature">
        <title>The genome of the model beetle and pest Tribolium castaneum.</title>
        <authorList>
            <consortium name="Tribolium Genome Sequencing Consortium"/>
            <person name="Richards S."/>
            <person name="Gibbs R.A."/>
            <person name="Weinstock G.M."/>
            <person name="Brown S.J."/>
            <person name="Denell R."/>
            <person name="Beeman R.W."/>
            <person name="Gibbs R."/>
            <person name="Beeman R.W."/>
            <person name="Brown S.J."/>
            <person name="Bucher G."/>
            <person name="Friedrich M."/>
            <person name="Grimmelikhuijzen C.J."/>
            <person name="Klingler M."/>
            <person name="Lorenzen M."/>
            <person name="Richards S."/>
            <person name="Roth S."/>
            <person name="Schroder R."/>
            <person name="Tautz D."/>
            <person name="Zdobnov E.M."/>
            <person name="Muzny D."/>
            <person name="Gibbs R.A."/>
            <person name="Weinstock G.M."/>
            <person name="Attaway T."/>
            <person name="Bell S."/>
            <person name="Buhay C.J."/>
            <person name="Chandrabose M.N."/>
            <person name="Chavez D."/>
            <person name="Clerk-Blankenburg K.P."/>
            <person name="Cree A."/>
            <person name="Dao M."/>
            <person name="Davis C."/>
            <person name="Chacko J."/>
            <person name="Dinh H."/>
            <person name="Dugan-Rocha S."/>
            <person name="Fowler G."/>
            <person name="Garner T.T."/>
            <person name="Garnes J."/>
            <person name="Gnirke A."/>
            <person name="Hawes A."/>
            <person name="Hernandez J."/>
            <person name="Hines S."/>
            <person name="Holder M."/>
            <person name="Hume J."/>
            <person name="Jhangiani S.N."/>
            <person name="Joshi V."/>
            <person name="Khan Z.M."/>
            <person name="Jackson L."/>
            <person name="Kovar C."/>
            <person name="Kowis A."/>
            <person name="Lee S."/>
            <person name="Lewis L.R."/>
            <person name="Margolis J."/>
            <person name="Morgan M."/>
            <person name="Nazareth L.V."/>
            <person name="Nguyen N."/>
            <person name="Okwuonu G."/>
            <person name="Parker D."/>
            <person name="Richards S."/>
            <person name="Ruiz S.J."/>
            <person name="Santibanez J."/>
            <person name="Savard J."/>
            <person name="Scherer S.E."/>
            <person name="Schneider B."/>
            <person name="Sodergren E."/>
            <person name="Tautz D."/>
            <person name="Vattahil S."/>
            <person name="Villasana D."/>
            <person name="White C.S."/>
            <person name="Wright R."/>
            <person name="Park Y."/>
            <person name="Beeman R.W."/>
            <person name="Lord J."/>
            <person name="Oppert B."/>
            <person name="Lorenzen M."/>
            <person name="Brown S."/>
            <person name="Wang L."/>
            <person name="Savard J."/>
            <person name="Tautz D."/>
            <person name="Richards S."/>
            <person name="Weinstock G."/>
            <person name="Gibbs R.A."/>
            <person name="Liu Y."/>
            <person name="Worley K."/>
            <person name="Weinstock G."/>
            <person name="Elsik C.G."/>
            <person name="Reese J.T."/>
            <person name="Elhaik E."/>
            <person name="Landan G."/>
            <person name="Graur D."/>
            <person name="Arensburger P."/>
            <person name="Atkinson P."/>
            <person name="Beeman R.W."/>
            <person name="Beidler J."/>
            <person name="Brown S.J."/>
            <person name="Demuth J.P."/>
            <person name="Drury D.W."/>
            <person name="Du Y.Z."/>
            <person name="Fujiwara H."/>
            <person name="Lorenzen M."/>
            <person name="Maselli V."/>
            <person name="Osanai M."/>
            <person name="Park Y."/>
            <person name="Robertson H.M."/>
            <person name="Tu Z."/>
            <person name="Wang J.J."/>
            <person name="Wang S."/>
            <person name="Richards S."/>
            <person name="Song H."/>
            <person name="Zhang L."/>
            <person name="Sodergren E."/>
            <person name="Werner D."/>
            <person name="Stanke M."/>
            <person name="Morgenstern B."/>
            <person name="Solovyev V."/>
            <person name="Kosarev P."/>
            <person name="Brown G."/>
            <person name="Chen H.C."/>
            <person name="Ermolaeva O."/>
            <person name="Hlavina W."/>
            <person name="Kapustin Y."/>
            <person name="Kiryutin B."/>
            <person name="Kitts P."/>
            <person name="Maglott D."/>
            <person name="Pruitt K."/>
            <person name="Sapojnikov V."/>
            <person name="Souvorov A."/>
            <person name="Mackey A.J."/>
            <person name="Waterhouse R.M."/>
            <person name="Wyder S."/>
            <person name="Zdobnov E.M."/>
            <person name="Zdobnov E.M."/>
            <person name="Wyder S."/>
            <person name="Kriventseva E.V."/>
            <person name="Kadowaki T."/>
            <person name="Bork P."/>
            <person name="Aranda M."/>
            <person name="Bao R."/>
            <person name="Beermann A."/>
            <person name="Berns N."/>
            <person name="Bolognesi R."/>
            <person name="Bonneton F."/>
            <person name="Bopp D."/>
            <person name="Brown S.J."/>
            <person name="Bucher G."/>
            <person name="Butts T."/>
            <person name="Chaumot A."/>
            <person name="Denell R.E."/>
            <person name="Ferrier D.E."/>
            <person name="Friedrich M."/>
            <person name="Gordon C.M."/>
            <person name="Jindra M."/>
            <person name="Klingler M."/>
            <person name="Lan Q."/>
            <person name="Lattorff H.M."/>
            <person name="Laudet V."/>
            <person name="von Levetsow C."/>
            <person name="Liu Z."/>
            <person name="Lutz R."/>
            <person name="Lynch J.A."/>
            <person name="da Fonseca R.N."/>
            <person name="Posnien N."/>
            <person name="Reuter R."/>
            <person name="Roth S."/>
            <person name="Savard J."/>
            <person name="Schinko J.B."/>
            <person name="Schmitt C."/>
            <person name="Schoppmeier M."/>
            <person name="Schroder R."/>
            <person name="Shippy T.D."/>
            <person name="Simonnet F."/>
            <person name="Marques-Souza H."/>
            <person name="Tautz D."/>
            <person name="Tomoyasu Y."/>
            <person name="Trauner J."/>
            <person name="Van der Zee M."/>
            <person name="Vervoort M."/>
            <person name="Wittkopp N."/>
            <person name="Wimmer E.A."/>
            <person name="Yang X."/>
            <person name="Jones A.K."/>
            <person name="Sattelle D.B."/>
            <person name="Ebert P.R."/>
            <person name="Nelson D."/>
            <person name="Scott J.G."/>
            <person name="Beeman R.W."/>
            <person name="Muthukrishnan S."/>
            <person name="Kramer K.J."/>
            <person name="Arakane Y."/>
            <person name="Beeman R.W."/>
            <person name="Zhu Q."/>
            <person name="Hogenkamp D."/>
            <person name="Dixit R."/>
            <person name="Oppert B."/>
            <person name="Jiang H."/>
            <person name="Zou Z."/>
            <person name="Marshall J."/>
            <person name="Elpidina E."/>
            <person name="Vinokurov K."/>
            <person name="Oppert C."/>
            <person name="Zou Z."/>
            <person name="Evans J."/>
            <person name="Lu Z."/>
            <person name="Zhao P."/>
            <person name="Sumathipala N."/>
            <person name="Altincicek B."/>
            <person name="Vilcinskas A."/>
            <person name="Williams M."/>
            <person name="Hultmark D."/>
            <person name="Hetru C."/>
            <person name="Jiang H."/>
            <person name="Grimmelikhuijzen C.J."/>
            <person name="Hauser F."/>
            <person name="Cazzamali G."/>
            <person name="Williamson M."/>
            <person name="Park Y."/>
            <person name="Li B."/>
            <person name="Tanaka Y."/>
            <person name="Predel R."/>
            <person name="Neupert S."/>
            <person name="Schachtner J."/>
            <person name="Verleyen P."/>
            <person name="Raible F."/>
            <person name="Bork P."/>
            <person name="Friedrich M."/>
            <person name="Walden K.K."/>
            <person name="Robertson H.M."/>
            <person name="Angeli S."/>
            <person name="Foret S."/>
            <person name="Bucher G."/>
            <person name="Schuetz S."/>
            <person name="Maleszka R."/>
            <person name="Wimmer E.A."/>
            <person name="Beeman R.W."/>
            <person name="Lorenzen M."/>
            <person name="Tomoyasu Y."/>
            <person name="Miller S.C."/>
            <person name="Grossmann D."/>
            <person name="Bucher G."/>
        </authorList>
    </citation>
    <scope>NUCLEOTIDE SEQUENCE [LARGE SCALE GENOMIC DNA]</scope>
    <source>
        <strain evidence="8 9">Georgia GA2</strain>
    </source>
</reference>
<dbReference type="SMART" id="SM00184">
    <property type="entry name" value="RING"/>
    <property type="match status" value="1"/>
</dbReference>
<dbReference type="HOGENOM" id="CLU_988072_0_0_1"/>
<dbReference type="InParanoid" id="D6WN83"/>
<sequence length="288" mass="31971">MSARRRRSGGRNRRIQPVGLQALRSDADFEDMPLSMLALLQASARKKTPQRRRKNAPRARPSVQTTSVETINLDESVENAGIVERVNSKIDTFMETASFISSDEEEAEMIKAKTNKKPVPNQFFISDDSDDDIQVVNVDKKTSTAGTSTSTATSNESKAEATEDDIMHLIDTVLDNSNQLNETAANQAKSLEEYRKETEEMLKKASSLLDEFKTGRKPEPEVQKVESPKVTVGSCPICLEALSERPAAVTVCGHIFCKECITQTAKAMKKCPTCRKAITVKKIHPIYF</sequence>
<dbReference type="Pfam" id="PF13639">
    <property type="entry name" value="zf-RING_2"/>
    <property type="match status" value="1"/>
</dbReference>
<dbReference type="STRING" id="7070.D6WN83"/>
<evidence type="ECO:0000256" key="5">
    <source>
        <dbReference type="SAM" id="Coils"/>
    </source>
</evidence>
<keyword evidence="2 4" id="KW-0863">Zinc-finger</keyword>
<dbReference type="GO" id="GO:0043161">
    <property type="term" value="P:proteasome-mediated ubiquitin-dependent protein catabolic process"/>
    <property type="evidence" value="ECO:0000318"/>
    <property type="project" value="GO_Central"/>
</dbReference>
<dbReference type="SUPFAM" id="SSF57850">
    <property type="entry name" value="RING/U-box"/>
    <property type="match status" value="1"/>
</dbReference>
<evidence type="ECO:0000256" key="1">
    <source>
        <dbReference type="ARBA" id="ARBA00022723"/>
    </source>
</evidence>
<accession>D6WN83</accession>
<dbReference type="AlphaFoldDB" id="D6WN83"/>
<evidence type="ECO:0000259" key="7">
    <source>
        <dbReference type="PROSITE" id="PS50089"/>
    </source>
</evidence>
<organism evidence="8 9">
    <name type="scientific">Tribolium castaneum</name>
    <name type="common">Red flour beetle</name>
    <dbReference type="NCBI Taxonomy" id="7070"/>
    <lineage>
        <taxon>Eukaryota</taxon>
        <taxon>Metazoa</taxon>
        <taxon>Ecdysozoa</taxon>
        <taxon>Arthropoda</taxon>
        <taxon>Hexapoda</taxon>
        <taxon>Insecta</taxon>
        <taxon>Pterygota</taxon>
        <taxon>Neoptera</taxon>
        <taxon>Endopterygota</taxon>
        <taxon>Coleoptera</taxon>
        <taxon>Polyphaga</taxon>
        <taxon>Cucujiformia</taxon>
        <taxon>Tenebrionidae</taxon>
        <taxon>Tenebrionidae incertae sedis</taxon>
        <taxon>Tribolium</taxon>
    </lineage>
</organism>
<dbReference type="OMA" id="ECITQTA"/>
<dbReference type="InterPro" id="IPR017907">
    <property type="entry name" value="Znf_RING_CS"/>
</dbReference>
<keyword evidence="1" id="KW-0479">Metal-binding</keyword>
<reference evidence="8 9" key="2">
    <citation type="journal article" date="2010" name="Nucleic Acids Res.">
        <title>BeetleBase in 2010: revisions to provide comprehensive genomic information for Tribolium castaneum.</title>
        <authorList>
            <person name="Kim H.S."/>
            <person name="Murphy T."/>
            <person name="Xia J."/>
            <person name="Caragea D."/>
            <person name="Park Y."/>
            <person name="Beeman R.W."/>
            <person name="Lorenzen M.D."/>
            <person name="Butcher S."/>
            <person name="Manak J.R."/>
            <person name="Brown S.J."/>
        </authorList>
    </citation>
    <scope>GENOME REANNOTATION</scope>
    <source>
        <strain evidence="8 9">Georgia GA2</strain>
    </source>
</reference>
<evidence type="ECO:0000256" key="6">
    <source>
        <dbReference type="SAM" id="MobiDB-lite"/>
    </source>
</evidence>
<protein>
    <recommendedName>
        <fullName evidence="7">RING-type domain-containing protein</fullName>
    </recommendedName>
</protein>
<dbReference type="PROSITE" id="PS00518">
    <property type="entry name" value="ZF_RING_1"/>
    <property type="match status" value="1"/>
</dbReference>
<dbReference type="PANTHER" id="PTHR23041:SF78">
    <property type="entry name" value="E3 UBIQUITIN-PROTEIN LIGASE RNF4"/>
    <property type="match status" value="1"/>
</dbReference>
<evidence type="ECO:0000256" key="2">
    <source>
        <dbReference type="ARBA" id="ARBA00022771"/>
    </source>
</evidence>
<evidence type="ECO:0000313" key="9">
    <source>
        <dbReference type="Proteomes" id="UP000007266"/>
    </source>
</evidence>
<feature type="coiled-coil region" evidence="5">
    <location>
        <begin position="177"/>
        <end position="211"/>
    </location>
</feature>
<dbReference type="EMBL" id="KQ971342">
    <property type="protein sequence ID" value="EFA03049.2"/>
    <property type="molecule type" value="Genomic_DNA"/>
</dbReference>
<keyword evidence="3" id="KW-0862">Zinc</keyword>
<dbReference type="PROSITE" id="PS50089">
    <property type="entry name" value="ZF_RING_2"/>
    <property type="match status" value="1"/>
</dbReference>
<feature type="region of interest" description="Disordered" evidence="6">
    <location>
        <begin position="1"/>
        <end position="26"/>
    </location>
</feature>
<feature type="domain" description="RING-type" evidence="7">
    <location>
        <begin position="235"/>
        <end position="275"/>
    </location>
</feature>
<evidence type="ECO:0000256" key="3">
    <source>
        <dbReference type="ARBA" id="ARBA00022833"/>
    </source>
</evidence>
<dbReference type="eggNOG" id="KOG0320">
    <property type="taxonomic scope" value="Eukaryota"/>
</dbReference>
<proteinExistence type="predicted"/>
<dbReference type="InterPro" id="IPR047134">
    <property type="entry name" value="RNF4"/>
</dbReference>
<feature type="compositionally biased region" description="Basic residues" evidence="6">
    <location>
        <begin position="44"/>
        <end position="57"/>
    </location>
</feature>
<gene>
    <name evidence="8" type="primary">AUGUSTUS-3.0.2_10896</name>
    <name evidence="8" type="ORF">TcasGA2_TC010896</name>
</gene>
<feature type="compositionally biased region" description="Low complexity" evidence="6">
    <location>
        <begin position="143"/>
        <end position="156"/>
    </location>
</feature>